<reference evidence="1 2" key="1">
    <citation type="submission" date="2020-02" db="EMBL/GenBank/DDBJ databases">
        <title>Complete genomic sequence of a novel lytic phytopathogenic Burkholderia phage isolated from fallen leaf compost.</title>
        <authorList>
            <person name="Sasaki R."/>
            <person name="Miyashita S."/>
            <person name="Ando S."/>
            <person name="Ito K."/>
            <person name="Tada C."/>
            <person name="Fukuhara T."/>
            <person name="Kormelink R."/>
            <person name="Takahashi H."/>
        </authorList>
    </citation>
    <scope>NUCLEOTIDE SEQUENCE [LARGE SCALE GENOMIC DNA]</scope>
    <source>
        <strain evidence="1 2">FLC5</strain>
    </source>
</reference>
<accession>A0A7G1GLZ7</accession>
<organism evidence="1 2">
    <name type="scientific">Burkholderia phage FLC5</name>
    <dbReference type="NCBI Taxonomy" id="2716322"/>
    <lineage>
        <taxon>Viruses</taxon>
        <taxon>Duplodnaviria</taxon>
        <taxon>Heunggongvirae</taxon>
        <taxon>Uroviricota</taxon>
        <taxon>Caudoviricetes</taxon>
        <taxon>Peduoviridae</taxon>
        <taxon>Kisquattuordecimvirus</taxon>
        <taxon>Kisquattuordecimvirus FLC5</taxon>
    </lineage>
</organism>
<protein>
    <submittedName>
        <fullName evidence="1">Uncharacterized protein</fullName>
    </submittedName>
</protein>
<sequence length="77" mass="8883">MEHDDDTDARELYDERAAIMQYDAGLPRHAAEYFACVAVWRYCQRTGAAPPRLDNYRLLHRHFTASTPREPSEKGDG</sequence>
<evidence type="ECO:0000313" key="1">
    <source>
        <dbReference type="EMBL" id="BCB23217.1"/>
    </source>
</evidence>
<dbReference type="EMBL" id="LC528882">
    <property type="protein sequence ID" value="BCB23217.1"/>
    <property type="molecule type" value="Genomic_DNA"/>
</dbReference>
<proteinExistence type="predicted"/>
<dbReference type="Proteomes" id="UP000516002">
    <property type="component" value="Segment"/>
</dbReference>
<name>A0A7G1GLZ7_9CAUD</name>
<dbReference type="RefSeq" id="YP_010091035.1">
    <property type="nucleotide sequence ID" value="NC_055722.1"/>
</dbReference>
<gene>
    <name evidence="1" type="primary">ORF45</name>
</gene>
<dbReference type="GeneID" id="65108523"/>
<keyword evidence="2" id="KW-1185">Reference proteome</keyword>
<evidence type="ECO:0000313" key="2">
    <source>
        <dbReference type="Proteomes" id="UP000516002"/>
    </source>
</evidence>
<dbReference type="KEGG" id="vg:65108523"/>